<dbReference type="AlphaFoldDB" id="X0ZJH1"/>
<name>X0ZJH1_9ZZZZ</name>
<gene>
    <name evidence="1" type="ORF">S01H1_80541</name>
</gene>
<protein>
    <submittedName>
        <fullName evidence="1">Uncharacterized protein</fullName>
    </submittedName>
</protein>
<proteinExistence type="predicted"/>
<sequence length="218" mass="23556">CDFSGTTSWTNEGDCGGSEEFDSVTGTPTIGSGVGVAAAAHSAATYGEESWTNTDNPTTHYKFKFKTDEIDGNDDADFIRLLFFVDGSTGICYLAMSGDNSGTNKGKLRTRCDDIGGDASAYTSTAIVENTEYWIGVSIHQHATTGWTKIWITTTDRSSSSFTGAEREVFSENLDTSNDSVYIDKARFGISYNNMDHTVTATFDDFQVDDDTAYGADP</sequence>
<feature type="non-terminal residue" evidence="1">
    <location>
        <position position="1"/>
    </location>
</feature>
<accession>X0ZJH1</accession>
<dbReference type="EMBL" id="BARS01054400">
    <property type="protein sequence ID" value="GAG48446.1"/>
    <property type="molecule type" value="Genomic_DNA"/>
</dbReference>
<feature type="non-terminal residue" evidence="1">
    <location>
        <position position="218"/>
    </location>
</feature>
<organism evidence="1">
    <name type="scientific">marine sediment metagenome</name>
    <dbReference type="NCBI Taxonomy" id="412755"/>
    <lineage>
        <taxon>unclassified sequences</taxon>
        <taxon>metagenomes</taxon>
        <taxon>ecological metagenomes</taxon>
    </lineage>
</organism>
<evidence type="ECO:0000313" key="1">
    <source>
        <dbReference type="EMBL" id="GAG48446.1"/>
    </source>
</evidence>
<comment type="caution">
    <text evidence="1">The sequence shown here is derived from an EMBL/GenBank/DDBJ whole genome shotgun (WGS) entry which is preliminary data.</text>
</comment>
<reference evidence="1" key="1">
    <citation type="journal article" date="2014" name="Front. Microbiol.">
        <title>High frequency of phylogenetically diverse reductive dehalogenase-homologous genes in deep subseafloor sedimentary metagenomes.</title>
        <authorList>
            <person name="Kawai M."/>
            <person name="Futagami T."/>
            <person name="Toyoda A."/>
            <person name="Takaki Y."/>
            <person name="Nishi S."/>
            <person name="Hori S."/>
            <person name="Arai W."/>
            <person name="Tsubouchi T."/>
            <person name="Morono Y."/>
            <person name="Uchiyama I."/>
            <person name="Ito T."/>
            <person name="Fujiyama A."/>
            <person name="Inagaki F."/>
            <person name="Takami H."/>
        </authorList>
    </citation>
    <scope>NUCLEOTIDE SEQUENCE</scope>
    <source>
        <strain evidence="1">Expedition CK06-06</strain>
    </source>
</reference>